<dbReference type="GO" id="GO:0140492">
    <property type="term" value="F:metal-dependent deubiquitinase activity"/>
    <property type="evidence" value="ECO:0007669"/>
    <property type="project" value="InterPro"/>
</dbReference>
<keyword evidence="3" id="KW-0645">Protease</keyword>
<reference evidence="10" key="1">
    <citation type="submission" date="2024-03" db="EMBL/GenBank/DDBJ databases">
        <title>WGS assembly of Saponaria officinalis var. Norfolk2.</title>
        <authorList>
            <person name="Jenkins J."/>
            <person name="Shu S."/>
            <person name="Grimwood J."/>
            <person name="Barry K."/>
            <person name="Goodstein D."/>
            <person name="Schmutz J."/>
            <person name="Leebens-Mack J."/>
            <person name="Osbourn A."/>
        </authorList>
    </citation>
    <scope>NUCLEOTIDE SEQUENCE [LARGE SCALE GENOMIC DNA]</scope>
    <source>
        <strain evidence="10">JIC</strain>
    </source>
</reference>
<comment type="cofactor">
    <cofactor evidence="1">
        <name>Zn(2+)</name>
        <dbReference type="ChEBI" id="CHEBI:29105"/>
    </cofactor>
</comment>
<keyword evidence="6" id="KW-0378">Hydrolase</keyword>
<dbReference type="EMBL" id="JBDFQZ010000007">
    <property type="protein sequence ID" value="KAK9707397.1"/>
    <property type="molecule type" value="Genomic_DNA"/>
</dbReference>
<comment type="similarity">
    <text evidence="2">Belongs to the peptidase M67C family.</text>
</comment>
<dbReference type="Gene3D" id="3.40.140.10">
    <property type="entry name" value="Cytidine Deaminase, domain 2"/>
    <property type="match status" value="1"/>
</dbReference>
<keyword evidence="11" id="KW-1185">Reference proteome</keyword>
<dbReference type="PROSITE" id="PS50249">
    <property type="entry name" value="MPN"/>
    <property type="match status" value="1"/>
</dbReference>
<keyword evidence="5" id="KW-0833">Ubl conjugation pathway</keyword>
<dbReference type="InterPro" id="IPR000555">
    <property type="entry name" value="JAMM/MPN+_dom"/>
</dbReference>
<keyword evidence="8" id="KW-0482">Metalloprotease</keyword>
<dbReference type="InterPro" id="IPR044098">
    <property type="entry name" value="STAMBP/STALP-like_MPN"/>
</dbReference>
<dbReference type="GO" id="GO:0016020">
    <property type="term" value="C:membrane"/>
    <property type="evidence" value="ECO:0007669"/>
    <property type="project" value="TreeGrafter"/>
</dbReference>
<dbReference type="GO" id="GO:0061578">
    <property type="term" value="F:K63-linked deubiquitinase activity"/>
    <property type="evidence" value="ECO:0007669"/>
    <property type="project" value="InterPro"/>
</dbReference>
<name>A0AAW1JRZ4_SAPOF</name>
<evidence type="ECO:0000256" key="8">
    <source>
        <dbReference type="ARBA" id="ARBA00023049"/>
    </source>
</evidence>
<dbReference type="PANTHER" id="PTHR12947">
    <property type="entry name" value="AMSH-LIKE PROTEASE"/>
    <property type="match status" value="1"/>
</dbReference>
<dbReference type="Pfam" id="PF01398">
    <property type="entry name" value="JAB"/>
    <property type="match status" value="1"/>
</dbReference>
<evidence type="ECO:0000256" key="3">
    <source>
        <dbReference type="ARBA" id="ARBA00022670"/>
    </source>
</evidence>
<dbReference type="FunFam" id="3.40.140.10:FF:000046">
    <property type="entry name" value="AMSH-like ubiquitin thioesterase 2"/>
    <property type="match status" value="1"/>
</dbReference>
<dbReference type="GO" id="GO:0005768">
    <property type="term" value="C:endosome"/>
    <property type="evidence" value="ECO:0007669"/>
    <property type="project" value="TreeGrafter"/>
</dbReference>
<keyword evidence="7" id="KW-0862">Zinc</keyword>
<proteinExistence type="inferred from homology"/>
<dbReference type="PANTHER" id="PTHR12947:SF13">
    <property type="entry name" value="FI19924P1"/>
    <property type="match status" value="1"/>
</dbReference>
<sequence length="223" mass="24665">MGWNMVTHYPSTAISGTEAAPCDVQVSHIDAADSQSGSLDFATPALRNVHISAQLMEVFLGIANDNTTKDLETCGVLGAFLEEETLYATTLIVPKQESTSTSCQALNEAEIFNIQNDRSLFPVGWIHTHPSQTCFLSSIDLHTQYPYQVMVPEAMAIVVAPTDNTRSHGIFRLTDPGGMTVIRECHETGFHPHPDSVNGRPLYQQCSHVYINPNLRFEIFDLR</sequence>
<dbReference type="GO" id="GO:0006508">
    <property type="term" value="P:proteolysis"/>
    <property type="evidence" value="ECO:0007669"/>
    <property type="project" value="UniProtKB-KW"/>
</dbReference>
<gene>
    <name evidence="10" type="ORF">RND81_07G195000</name>
</gene>
<evidence type="ECO:0000256" key="5">
    <source>
        <dbReference type="ARBA" id="ARBA00022786"/>
    </source>
</evidence>
<evidence type="ECO:0000313" key="11">
    <source>
        <dbReference type="Proteomes" id="UP001443914"/>
    </source>
</evidence>
<dbReference type="InterPro" id="IPR037518">
    <property type="entry name" value="MPN"/>
</dbReference>
<evidence type="ECO:0000256" key="1">
    <source>
        <dbReference type="ARBA" id="ARBA00001947"/>
    </source>
</evidence>
<dbReference type="SMART" id="SM00232">
    <property type="entry name" value="JAB_MPN"/>
    <property type="match status" value="1"/>
</dbReference>
<keyword evidence="4" id="KW-0479">Metal-binding</keyword>
<dbReference type="AlphaFoldDB" id="A0AAW1JRZ4"/>
<dbReference type="CDD" id="cd08066">
    <property type="entry name" value="MPN_AMSH_like"/>
    <property type="match status" value="1"/>
</dbReference>
<evidence type="ECO:0000256" key="7">
    <source>
        <dbReference type="ARBA" id="ARBA00022833"/>
    </source>
</evidence>
<dbReference type="GO" id="GO:0070536">
    <property type="term" value="P:protein K63-linked deubiquitination"/>
    <property type="evidence" value="ECO:0007669"/>
    <property type="project" value="InterPro"/>
</dbReference>
<protein>
    <recommendedName>
        <fullName evidence="9">MPN domain-containing protein</fullName>
    </recommendedName>
</protein>
<evidence type="ECO:0000256" key="2">
    <source>
        <dbReference type="ARBA" id="ARBA00010981"/>
    </source>
</evidence>
<dbReference type="GO" id="GO:0046872">
    <property type="term" value="F:metal ion binding"/>
    <property type="evidence" value="ECO:0007669"/>
    <property type="project" value="UniProtKB-KW"/>
</dbReference>
<organism evidence="10 11">
    <name type="scientific">Saponaria officinalis</name>
    <name type="common">Common soapwort</name>
    <name type="synonym">Lychnis saponaria</name>
    <dbReference type="NCBI Taxonomy" id="3572"/>
    <lineage>
        <taxon>Eukaryota</taxon>
        <taxon>Viridiplantae</taxon>
        <taxon>Streptophyta</taxon>
        <taxon>Embryophyta</taxon>
        <taxon>Tracheophyta</taxon>
        <taxon>Spermatophyta</taxon>
        <taxon>Magnoliopsida</taxon>
        <taxon>eudicotyledons</taxon>
        <taxon>Gunneridae</taxon>
        <taxon>Pentapetalae</taxon>
        <taxon>Caryophyllales</taxon>
        <taxon>Caryophyllaceae</taxon>
        <taxon>Caryophylleae</taxon>
        <taxon>Saponaria</taxon>
    </lineage>
</organism>
<evidence type="ECO:0000256" key="6">
    <source>
        <dbReference type="ARBA" id="ARBA00022801"/>
    </source>
</evidence>
<feature type="domain" description="MPN" evidence="9">
    <location>
        <begin position="49"/>
        <end position="179"/>
    </location>
</feature>
<evidence type="ECO:0000256" key="4">
    <source>
        <dbReference type="ARBA" id="ARBA00022723"/>
    </source>
</evidence>
<dbReference type="Proteomes" id="UP001443914">
    <property type="component" value="Unassembled WGS sequence"/>
</dbReference>
<comment type="caution">
    <text evidence="10">The sequence shown here is derived from an EMBL/GenBank/DDBJ whole genome shotgun (WGS) entry which is preliminary data.</text>
</comment>
<evidence type="ECO:0000259" key="9">
    <source>
        <dbReference type="PROSITE" id="PS50249"/>
    </source>
</evidence>
<evidence type="ECO:0000313" key="10">
    <source>
        <dbReference type="EMBL" id="KAK9707397.1"/>
    </source>
</evidence>
<accession>A0AAW1JRZ4</accession>
<dbReference type="SUPFAM" id="SSF102712">
    <property type="entry name" value="JAB1/MPN domain"/>
    <property type="match status" value="1"/>
</dbReference>